<comment type="caution">
    <text evidence="17">The sequence shown here is derived from an EMBL/GenBank/DDBJ whole genome shotgun (WGS) entry which is preliminary data.</text>
</comment>
<evidence type="ECO:0000259" key="16">
    <source>
        <dbReference type="PROSITE" id="PS50885"/>
    </source>
</evidence>
<keyword evidence="13 14" id="KW-0472">Membrane</keyword>
<dbReference type="AlphaFoldDB" id="A0A4R6TZK6"/>
<dbReference type="Pfam" id="PF02518">
    <property type="entry name" value="HATPase_c"/>
    <property type="match status" value="1"/>
</dbReference>
<keyword evidence="11 14" id="KW-1133">Transmembrane helix</keyword>
<dbReference type="PANTHER" id="PTHR45528">
    <property type="entry name" value="SENSOR HISTIDINE KINASE CPXA"/>
    <property type="match status" value="1"/>
</dbReference>
<evidence type="ECO:0000313" key="18">
    <source>
        <dbReference type="Proteomes" id="UP000295632"/>
    </source>
</evidence>
<reference evidence="17 18" key="1">
    <citation type="submission" date="2019-03" db="EMBL/GenBank/DDBJ databases">
        <title>Genomic Encyclopedia of Type Strains, Phase IV (KMG-IV): sequencing the most valuable type-strain genomes for metagenomic binning, comparative biology and taxonomic classification.</title>
        <authorList>
            <person name="Goeker M."/>
        </authorList>
    </citation>
    <scope>NUCLEOTIDE SEQUENCE [LARGE SCALE GENOMIC DNA]</scope>
    <source>
        <strain evidence="17 18">DSM 28697</strain>
    </source>
</reference>
<evidence type="ECO:0000256" key="1">
    <source>
        <dbReference type="ARBA" id="ARBA00000085"/>
    </source>
</evidence>
<dbReference type="SMART" id="SM00388">
    <property type="entry name" value="HisKA"/>
    <property type="match status" value="1"/>
</dbReference>
<dbReference type="FunFam" id="3.30.565.10:FF:000013">
    <property type="entry name" value="Two-component sensor histidine kinase"/>
    <property type="match status" value="1"/>
</dbReference>
<dbReference type="InterPro" id="IPR005467">
    <property type="entry name" value="His_kinase_dom"/>
</dbReference>
<feature type="domain" description="Histidine kinase" evidence="15">
    <location>
        <begin position="148"/>
        <end position="365"/>
    </location>
</feature>
<keyword evidence="10" id="KW-0067">ATP-binding</keyword>
<dbReference type="EMBL" id="SNYJ01000013">
    <property type="protein sequence ID" value="TDQ37425.1"/>
    <property type="molecule type" value="Genomic_DNA"/>
</dbReference>
<proteinExistence type="predicted"/>
<keyword evidence="18" id="KW-1185">Reference proteome</keyword>
<dbReference type="Gene3D" id="1.10.287.130">
    <property type="match status" value="1"/>
</dbReference>
<dbReference type="GO" id="GO:0005524">
    <property type="term" value="F:ATP binding"/>
    <property type="evidence" value="ECO:0007669"/>
    <property type="project" value="UniProtKB-KW"/>
</dbReference>
<evidence type="ECO:0000256" key="9">
    <source>
        <dbReference type="ARBA" id="ARBA00022777"/>
    </source>
</evidence>
<evidence type="ECO:0000256" key="3">
    <source>
        <dbReference type="ARBA" id="ARBA00012438"/>
    </source>
</evidence>
<name>A0A4R6TZK6_9BACI</name>
<evidence type="ECO:0000256" key="11">
    <source>
        <dbReference type="ARBA" id="ARBA00022989"/>
    </source>
</evidence>
<evidence type="ECO:0000256" key="14">
    <source>
        <dbReference type="SAM" id="Phobius"/>
    </source>
</evidence>
<gene>
    <name evidence="17" type="ORF">EV213_11360</name>
</gene>
<dbReference type="InterPro" id="IPR004358">
    <property type="entry name" value="Sig_transdc_His_kin-like_C"/>
</dbReference>
<evidence type="ECO:0000256" key="5">
    <source>
        <dbReference type="ARBA" id="ARBA00022553"/>
    </source>
</evidence>
<feature type="transmembrane region" description="Helical" evidence="14">
    <location>
        <begin position="58"/>
        <end position="79"/>
    </location>
</feature>
<evidence type="ECO:0000256" key="2">
    <source>
        <dbReference type="ARBA" id="ARBA00004651"/>
    </source>
</evidence>
<dbReference type="SMART" id="SM00387">
    <property type="entry name" value="HATPase_c"/>
    <property type="match status" value="1"/>
</dbReference>
<dbReference type="Pfam" id="PF00512">
    <property type="entry name" value="HisKA"/>
    <property type="match status" value="1"/>
</dbReference>
<dbReference type="FunFam" id="1.10.287.130:FF:000008">
    <property type="entry name" value="Two-component sensor histidine kinase"/>
    <property type="match status" value="1"/>
</dbReference>
<dbReference type="Gene3D" id="6.10.340.10">
    <property type="match status" value="1"/>
</dbReference>
<comment type="subcellular location">
    <subcellularLocation>
        <location evidence="2">Cell membrane</location>
        <topology evidence="2">Multi-pass membrane protein</topology>
    </subcellularLocation>
</comment>
<dbReference type="PRINTS" id="PR00344">
    <property type="entry name" value="BCTRLSENSOR"/>
</dbReference>
<dbReference type="PROSITE" id="PS50109">
    <property type="entry name" value="HIS_KIN"/>
    <property type="match status" value="1"/>
</dbReference>
<dbReference type="OrthoDB" id="9792991at2"/>
<evidence type="ECO:0000256" key="10">
    <source>
        <dbReference type="ARBA" id="ARBA00022840"/>
    </source>
</evidence>
<evidence type="ECO:0000256" key="13">
    <source>
        <dbReference type="ARBA" id="ARBA00023136"/>
    </source>
</evidence>
<comment type="catalytic activity">
    <reaction evidence="1">
        <text>ATP + protein L-histidine = ADP + protein N-phospho-L-histidine.</text>
        <dbReference type="EC" id="2.7.13.3"/>
    </reaction>
</comment>
<dbReference type="PROSITE" id="PS50885">
    <property type="entry name" value="HAMP"/>
    <property type="match status" value="1"/>
</dbReference>
<dbReference type="GO" id="GO:0000155">
    <property type="term" value="F:phosphorelay sensor kinase activity"/>
    <property type="evidence" value="ECO:0007669"/>
    <property type="project" value="InterPro"/>
</dbReference>
<dbReference type="EC" id="2.7.13.3" evidence="3"/>
<dbReference type="RefSeq" id="WP_133581268.1">
    <property type="nucleotide sequence ID" value="NZ_SNYJ01000013.1"/>
</dbReference>
<dbReference type="CDD" id="cd06225">
    <property type="entry name" value="HAMP"/>
    <property type="match status" value="1"/>
</dbReference>
<keyword evidence="9" id="KW-0418">Kinase</keyword>
<dbReference type="InterPro" id="IPR036097">
    <property type="entry name" value="HisK_dim/P_sf"/>
</dbReference>
<evidence type="ECO:0000259" key="15">
    <source>
        <dbReference type="PROSITE" id="PS50109"/>
    </source>
</evidence>
<keyword evidence="6" id="KW-0808">Transferase</keyword>
<dbReference type="InterPro" id="IPR050398">
    <property type="entry name" value="HssS/ArlS-like"/>
</dbReference>
<dbReference type="InterPro" id="IPR003661">
    <property type="entry name" value="HisK_dim/P_dom"/>
</dbReference>
<dbReference type="Proteomes" id="UP000295632">
    <property type="component" value="Unassembled WGS sequence"/>
</dbReference>
<protein>
    <recommendedName>
        <fullName evidence="3">histidine kinase</fullName>
        <ecNumber evidence="3">2.7.13.3</ecNumber>
    </recommendedName>
</protein>
<dbReference type="CDD" id="cd00082">
    <property type="entry name" value="HisKA"/>
    <property type="match status" value="1"/>
</dbReference>
<evidence type="ECO:0000313" key="17">
    <source>
        <dbReference type="EMBL" id="TDQ37425.1"/>
    </source>
</evidence>
<dbReference type="Gene3D" id="3.30.565.10">
    <property type="entry name" value="Histidine kinase-like ATPase, C-terminal domain"/>
    <property type="match status" value="1"/>
</dbReference>
<accession>A0A4R6TZK6</accession>
<evidence type="ECO:0000256" key="7">
    <source>
        <dbReference type="ARBA" id="ARBA00022692"/>
    </source>
</evidence>
<dbReference type="InterPro" id="IPR003660">
    <property type="entry name" value="HAMP_dom"/>
</dbReference>
<organism evidence="17 18">
    <name type="scientific">Aureibacillus halotolerans</name>
    <dbReference type="NCBI Taxonomy" id="1508390"/>
    <lineage>
        <taxon>Bacteria</taxon>
        <taxon>Bacillati</taxon>
        <taxon>Bacillota</taxon>
        <taxon>Bacilli</taxon>
        <taxon>Bacillales</taxon>
        <taxon>Bacillaceae</taxon>
        <taxon>Aureibacillus</taxon>
    </lineage>
</organism>
<evidence type="ECO:0000256" key="6">
    <source>
        <dbReference type="ARBA" id="ARBA00022679"/>
    </source>
</evidence>
<dbReference type="InterPro" id="IPR036890">
    <property type="entry name" value="HATPase_C_sf"/>
</dbReference>
<dbReference type="PANTHER" id="PTHR45528:SF1">
    <property type="entry name" value="SENSOR HISTIDINE KINASE CPXA"/>
    <property type="match status" value="1"/>
</dbReference>
<dbReference type="SUPFAM" id="SSF158472">
    <property type="entry name" value="HAMP domain-like"/>
    <property type="match status" value="1"/>
</dbReference>
<feature type="transmembrane region" description="Helical" evidence="14">
    <location>
        <begin position="12"/>
        <end position="38"/>
    </location>
</feature>
<keyword evidence="5" id="KW-0597">Phosphoprotein</keyword>
<evidence type="ECO:0000256" key="12">
    <source>
        <dbReference type="ARBA" id="ARBA00023012"/>
    </source>
</evidence>
<feature type="domain" description="HAMP" evidence="16">
    <location>
        <begin position="81"/>
        <end position="133"/>
    </location>
</feature>
<keyword evidence="8" id="KW-0547">Nucleotide-binding</keyword>
<keyword evidence="7 14" id="KW-0812">Transmembrane</keyword>
<dbReference type="SUPFAM" id="SSF47384">
    <property type="entry name" value="Homodimeric domain of signal transducing histidine kinase"/>
    <property type="match status" value="1"/>
</dbReference>
<keyword evidence="4" id="KW-1003">Cell membrane</keyword>
<evidence type="ECO:0000256" key="8">
    <source>
        <dbReference type="ARBA" id="ARBA00022741"/>
    </source>
</evidence>
<dbReference type="InterPro" id="IPR003594">
    <property type="entry name" value="HATPase_dom"/>
</dbReference>
<sequence>MKLSIGHPLQYQLLIIIGISAVMSVMTTIGLYFFAVITYSVGILPSFIEGLIMSITELMLIIGAGILTLLLFSIYILLLTRRWFRGLERAISGVEQIARGDFSVQLKTSKNEELSRMQSSINAISGRLEKAIEEERTAVQSKNELVSNVSHDLRTPLTSIIGYLRVIDENRYKDEVELRYYTDIAYQKAHRLNRMVNDLFEFTRVSFGGLRVHKRPLDLGALLGQIGSEYEASLKERGVSVNLQLPEKPIYISADGDTLVRVFENLLSNASKYGSDGKRIDLVLSEESKMAEVAVVNYGEPIPENDLPHLFDRFYRVDKSRTTSNEGSGLGLAISKSILDLHNGHIHVTSTKERTAFIVRLPQLPRSGPIKSS</sequence>
<keyword evidence="12" id="KW-0902">Two-component regulatory system</keyword>
<dbReference type="SUPFAM" id="SSF55874">
    <property type="entry name" value="ATPase domain of HSP90 chaperone/DNA topoisomerase II/histidine kinase"/>
    <property type="match status" value="1"/>
</dbReference>
<evidence type="ECO:0000256" key="4">
    <source>
        <dbReference type="ARBA" id="ARBA00022475"/>
    </source>
</evidence>
<dbReference type="SMART" id="SM00304">
    <property type="entry name" value="HAMP"/>
    <property type="match status" value="1"/>
</dbReference>
<dbReference type="GO" id="GO:0005886">
    <property type="term" value="C:plasma membrane"/>
    <property type="evidence" value="ECO:0007669"/>
    <property type="project" value="UniProtKB-SubCell"/>
</dbReference>